<feature type="compositionally biased region" description="Basic and acidic residues" evidence="4">
    <location>
        <begin position="145"/>
        <end position="162"/>
    </location>
</feature>
<evidence type="ECO:0000256" key="2">
    <source>
        <dbReference type="PROSITE-ProRule" id="PRU00192"/>
    </source>
</evidence>
<feature type="compositionally biased region" description="Basic and acidic residues" evidence="4">
    <location>
        <begin position="586"/>
        <end position="600"/>
    </location>
</feature>
<dbReference type="Proteomes" id="UP001642483">
    <property type="component" value="Unassembled WGS sequence"/>
</dbReference>
<dbReference type="EMBL" id="CAWYQH010000001">
    <property type="protein sequence ID" value="CAK8672463.1"/>
    <property type="molecule type" value="Genomic_DNA"/>
</dbReference>
<dbReference type="InterPro" id="IPR050384">
    <property type="entry name" value="Endophilin_SH3RF"/>
</dbReference>
<evidence type="ECO:0000313" key="7">
    <source>
        <dbReference type="Proteomes" id="UP001642483"/>
    </source>
</evidence>
<protein>
    <recommendedName>
        <fullName evidence="5">SH3 domain-containing protein</fullName>
    </recommendedName>
</protein>
<dbReference type="PANTHER" id="PTHR14167:SF92">
    <property type="entry name" value="CIN85 AND CD2AP RELATED, ISOFORM J"/>
    <property type="match status" value="1"/>
</dbReference>
<feature type="region of interest" description="Disordered" evidence="4">
    <location>
        <begin position="294"/>
        <end position="652"/>
    </location>
</feature>
<dbReference type="InterPro" id="IPR001452">
    <property type="entry name" value="SH3_domain"/>
</dbReference>
<dbReference type="Gene3D" id="2.30.30.40">
    <property type="entry name" value="SH3 Domains"/>
    <property type="match status" value="3"/>
</dbReference>
<evidence type="ECO:0000256" key="4">
    <source>
        <dbReference type="SAM" id="MobiDB-lite"/>
    </source>
</evidence>
<dbReference type="PROSITE" id="PS50002">
    <property type="entry name" value="SH3"/>
    <property type="match status" value="3"/>
</dbReference>
<keyword evidence="7" id="KW-1185">Reference proteome</keyword>
<feature type="domain" description="SH3" evidence="5">
    <location>
        <begin position="3"/>
        <end position="62"/>
    </location>
</feature>
<dbReference type="CDD" id="cd11873">
    <property type="entry name" value="SH3_CD2AP-like_1"/>
    <property type="match status" value="1"/>
</dbReference>
<feature type="compositionally biased region" description="Basic and acidic residues" evidence="4">
    <location>
        <begin position="316"/>
        <end position="328"/>
    </location>
</feature>
<feature type="compositionally biased region" description="Basic and acidic residues" evidence="4">
    <location>
        <begin position="298"/>
        <end position="307"/>
    </location>
</feature>
<dbReference type="Pfam" id="PF00018">
    <property type="entry name" value="SH3_1"/>
    <property type="match status" value="1"/>
</dbReference>
<feature type="compositionally biased region" description="Polar residues" evidence="4">
    <location>
        <begin position="531"/>
        <end position="543"/>
    </location>
</feature>
<feature type="domain" description="SH3" evidence="5">
    <location>
        <begin position="77"/>
        <end position="136"/>
    </location>
</feature>
<dbReference type="SMART" id="SM00326">
    <property type="entry name" value="SH3"/>
    <property type="match status" value="3"/>
</dbReference>
<proteinExistence type="predicted"/>
<feature type="region of interest" description="Disordered" evidence="4">
    <location>
        <begin position="136"/>
        <end position="224"/>
    </location>
</feature>
<evidence type="ECO:0000256" key="3">
    <source>
        <dbReference type="SAM" id="Coils"/>
    </source>
</evidence>
<name>A0ABP0F1A0_CLALP</name>
<dbReference type="PRINTS" id="PR00452">
    <property type="entry name" value="SH3DOMAIN"/>
</dbReference>
<feature type="compositionally biased region" description="Basic and acidic residues" evidence="4">
    <location>
        <begin position="432"/>
        <end position="445"/>
    </location>
</feature>
<evidence type="ECO:0000259" key="5">
    <source>
        <dbReference type="PROSITE" id="PS50002"/>
    </source>
</evidence>
<sequence length="704" mass="77216">MDISKKKAVVSFDYDAEAKDELTLRVGDVLTNLRLVEEGWCEGSLNGKTGVFPDNFVKLIDDTSAAAKPTQSKRKKDILRQMRASFPYERQNDDELDLAVGDIIDVLHDEEEGWATGSLKGREGVFPTNFAELYTGDTSSAMNHDTADDPDRNEEPVKETGSKKVKGVGFGNIFTEGPIKLKPSSFNEPDDSKMDKNQPTKPHAGAKEKIEKPPPPPASQKKPKLVIERCRATFDYEAQTEDELSLVKGDIIVVTNKSCEDAGWWEGEVVDDNGRKRHGMFPDNFVVMLPNVDDETEEKPQHKESKQAKPSIKPVTKTEGEANTKDKVATTPAIKLAHSLKRPAPQIPPAVSKPSAESSVPVINDTDLLSTSDSATDSKLTHYKRASGPKNRRKPDSAGRRERAKEASEEVTRVPPADAEEEQESESPPSIEPDKEPAPKKEPKRPGIQVMPSPTAGSEGGQPPSWLKNLKNRNSLKKPGSAPLALSPNKDENPTNVNETPPWLSNLRSTKKPSPTGEKSAPFAAAKPAPQITSPKPSTQLAANFTPPRPPSPDKPVEDKPWVLKKSMKSKSESDVLASASAEPVNEVKTEPHVASEPKKVPTRPAVALQPPKPAEPTVRKPMAAVKPKPPPPKAKPALPGAKPIPHPHPDAMKDELKALKDLITNVQDEHRKEINRLSKELEEERKQRFFLQDEVAQLRKQVG</sequence>
<dbReference type="InterPro" id="IPR036028">
    <property type="entry name" value="SH3-like_dom_sf"/>
</dbReference>
<accession>A0ABP0F1A0</accession>
<keyword evidence="3" id="KW-0175">Coiled coil</keyword>
<feature type="compositionally biased region" description="Low complexity" evidence="4">
    <location>
        <begin position="365"/>
        <end position="378"/>
    </location>
</feature>
<feature type="compositionally biased region" description="Basic and acidic residues" evidence="4">
    <location>
        <begin position="394"/>
        <end position="412"/>
    </location>
</feature>
<dbReference type="PANTHER" id="PTHR14167">
    <property type="entry name" value="SH3 DOMAIN-CONTAINING"/>
    <property type="match status" value="1"/>
</dbReference>
<feature type="coiled-coil region" evidence="3">
    <location>
        <begin position="657"/>
        <end position="702"/>
    </location>
</feature>
<reference evidence="6 7" key="1">
    <citation type="submission" date="2024-02" db="EMBL/GenBank/DDBJ databases">
        <authorList>
            <person name="Daric V."/>
            <person name="Darras S."/>
        </authorList>
    </citation>
    <scope>NUCLEOTIDE SEQUENCE [LARGE SCALE GENOMIC DNA]</scope>
</reference>
<comment type="caution">
    <text evidence="6">The sequence shown here is derived from an EMBL/GenBank/DDBJ whole genome shotgun (WGS) entry which is preliminary data.</text>
</comment>
<evidence type="ECO:0000256" key="1">
    <source>
        <dbReference type="ARBA" id="ARBA00022443"/>
    </source>
</evidence>
<organism evidence="6 7">
    <name type="scientific">Clavelina lepadiformis</name>
    <name type="common">Light-bulb sea squirt</name>
    <name type="synonym">Ascidia lepadiformis</name>
    <dbReference type="NCBI Taxonomy" id="159417"/>
    <lineage>
        <taxon>Eukaryota</taxon>
        <taxon>Metazoa</taxon>
        <taxon>Chordata</taxon>
        <taxon>Tunicata</taxon>
        <taxon>Ascidiacea</taxon>
        <taxon>Aplousobranchia</taxon>
        <taxon>Clavelinidae</taxon>
        <taxon>Clavelina</taxon>
    </lineage>
</organism>
<feature type="compositionally biased region" description="Basic residues" evidence="4">
    <location>
        <begin position="381"/>
        <end position="393"/>
    </location>
</feature>
<dbReference type="PRINTS" id="PR00499">
    <property type="entry name" value="P67PHOX"/>
</dbReference>
<evidence type="ECO:0000313" key="6">
    <source>
        <dbReference type="EMBL" id="CAK8672463.1"/>
    </source>
</evidence>
<dbReference type="Pfam" id="PF14604">
    <property type="entry name" value="SH3_9"/>
    <property type="match status" value="2"/>
</dbReference>
<gene>
    <name evidence="6" type="ORF">CVLEPA_LOCUS1414</name>
</gene>
<feature type="domain" description="SH3" evidence="5">
    <location>
        <begin position="225"/>
        <end position="291"/>
    </location>
</feature>
<dbReference type="SUPFAM" id="SSF50044">
    <property type="entry name" value="SH3-domain"/>
    <property type="match status" value="3"/>
</dbReference>
<feature type="compositionally biased region" description="Low complexity" evidence="4">
    <location>
        <begin position="521"/>
        <end position="530"/>
    </location>
</feature>
<keyword evidence="1 2" id="KW-0728">SH3 domain</keyword>